<feature type="compositionally biased region" description="Low complexity" evidence="1">
    <location>
        <begin position="97"/>
        <end position="108"/>
    </location>
</feature>
<proteinExistence type="predicted"/>
<dbReference type="EMBL" id="JANBOH010000009">
    <property type="protein sequence ID" value="KAJ1648203.1"/>
    <property type="molecule type" value="Genomic_DNA"/>
</dbReference>
<evidence type="ECO:0000313" key="4">
    <source>
        <dbReference type="Proteomes" id="UP001145021"/>
    </source>
</evidence>
<dbReference type="Proteomes" id="UP001145021">
    <property type="component" value="Unassembled WGS sequence"/>
</dbReference>
<name>A0A9W8CMC2_9FUNG</name>
<feature type="compositionally biased region" description="Basic and acidic residues" evidence="1">
    <location>
        <begin position="132"/>
        <end position="141"/>
    </location>
</feature>
<feature type="compositionally biased region" description="Acidic residues" evidence="1">
    <location>
        <begin position="69"/>
        <end position="91"/>
    </location>
</feature>
<evidence type="ECO:0000256" key="2">
    <source>
        <dbReference type="SAM" id="SignalP"/>
    </source>
</evidence>
<reference evidence="3" key="1">
    <citation type="submission" date="2022-07" db="EMBL/GenBank/DDBJ databases">
        <title>Phylogenomic reconstructions and comparative analyses of Kickxellomycotina fungi.</title>
        <authorList>
            <person name="Reynolds N.K."/>
            <person name="Stajich J.E."/>
            <person name="Barry K."/>
            <person name="Grigoriev I.V."/>
            <person name="Crous P."/>
            <person name="Smith M.E."/>
        </authorList>
    </citation>
    <scope>NUCLEOTIDE SEQUENCE</scope>
    <source>
        <strain evidence="3">NBRC 105413</strain>
    </source>
</reference>
<evidence type="ECO:0000313" key="3">
    <source>
        <dbReference type="EMBL" id="KAJ1648203.1"/>
    </source>
</evidence>
<feature type="region of interest" description="Disordered" evidence="1">
    <location>
        <begin position="37"/>
        <end position="151"/>
    </location>
</feature>
<feature type="compositionally biased region" description="Low complexity" evidence="1">
    <location>
        <begin position="41"/>
        <end position="53"/>
    </location>
</feature>
<comment type="caution">
    <text evidence="3">The sequence shown here is derived from an EMBL/GenBank/DDBJ whole genome shotgun (WGS) entry which is preliminary data.</text>
</comment>
<accession>A0A9W8CMC2</accession>
<protein>
    <submittedName>
        <fullName evidence="3">Uncharacterized protein</fullName>
    </submittedName>
</protein>
<keyword evidence="4" id="KW-1185">Reference proteome</keyword>
<gene>
    <name evidence="3" type="ORF">LPJ64_000464</name>
</gene>
<dbReference type="AlphaFoldDB" id="A0A9W8CMC2"/>
<sequence length="258" mass="25599">MQFAKLSVSLFALAAIGAASPAPQAQTLIRIGHAGNEDVASSSSIESAVGSSSQVEPTPEESPARVSSSDEDSLENSGSSEEETASSEEETASQKTGSGSSSEENALSSEEESANGTSTVIVSGEDQIVSGERSESGKDSESSGADSFRGASMVTLAVAGASRKNMKFFTATSVVGLLTASNALAQSGSSDSADSVSTNVDFTTTTESSSSSGSSSSGSKSETTSTSTSTETSAGSPMYGNTAAGFAAIAIAAAISYF</sequence>
<feature type="compositionally biased region" description="Low complexity" evidence="1">
    <location>
        <begin position="187"/>
        <end position="236"/>
    </location>
</feature>
<feature type="signal peptide" evidence="2">
    <location>
        <begin position="1"/>
        <end position="19"/>
    </location>
</feature>
<organism evidence="3 4">
    <name type="scientific">Coemansia asiatica</name>
    <dbReference type="NCBI Taxonomy" id="1052880"/>
    <lineage>
        <taxon>Eukaryota</taxon>
        <taxon>Fungi</taxon>
        <taxon>Fungi incertae sedis</taxon>
        <taxon>Zoopagomycota</taxon>
        <taxon>Kickxellomycotina</taxon>
        <taxon>Kickxellomycetes</taxon>
        <taxon>Kickxellales</taxon>
        <taxon>Kickxellaceae</taxon>
        <taxon>Coemansia</taxon>
    </lineage>
</organism>
<feature type="region of interest" description="Disordered" evidence="1">
    <location>
        <begin position="185"/>
        <end position="238"/>
    </location>
</feature>
<evidence type="ECO:0000256" key="1">
    <source>
        <dbReference type="SAM" id="MobiDB-lite"/>
    </source>
</evidence>
<keyword evidence="2" id="KW-0732">Signal</keyword>
<feature type="chain" id="PRO_5040732023" evidence="2">
    <location>
        <begin position="20"/>
        <end position="258"/>
    </location>
</feature>